<dbReference type="OMA" id="YYRMNTD"/>
<organism evidence="2 3">
    <name type="scientific">Acanthaster planci</name>
    <name type="common">Crown-of-thorns starfish</name>
    <dbReference type="NCBI Taxonomy" id="133434"/>
    <lineage>
        <taxon>Eukaryota</taxon>
        <taxon>Metazoa</taxon>
        <taxon>Echinodermata</taxon>
        <taxon>Eleutherozoa</taxon>
        <taxon>Asterozoa</taxon>
        <taxon>Asteroidea</taxon>
        <taxon>Valvatacea</taxon>
        <taxon>Valvatida</taxon>
        <taxon>Acanthasteridae</taxon>
        <taxon>Acanthaster</taxon>
    </lineage>
</organism>
<accession>A0A8B7XQZ8</accession>
<dbReference type="InterPro" id="IPR037764">
    <property type="entry name" value="CEBPZOS"/>
</dbReference>
<gene>
    <name evidence="3" type="primary">LOC110975252</name>
</gene>
<sequence>MWGAEALWRFSKYLIAAEIAAFGGAYYVWHKMNISQDYRKHMHENHPYVLELFYRTAEMAQIKDARPNDYRAWGILGNADIDTNTKSS</sequence>
<keyword evidence="2" id="KW-1185">Reference proteome</keyword>
<evidence type="ECO:0000313" key="3">
    <source>
        <dbReference type="RefSeq" id="XP_022083269.1"/>
    </source>
</evidence>
<dbReference type="PANTHER" id="PTHR38001:SF1">
    <property type="entry name" value="PROTEIN CEBPZOS"/>
    <property type="match status" value="1"/>
</dbReference>
<dbReference type="Proteomes" id="UP000694845">
    <property type="component" value="Unplaced"/>
</dbReference>
<reference evidence="3" key="1">
    <citation type="submission" date="2025-08" db="UniProtKB">
        <authorList>
            <consortium name="RefSeq"/>
        </authorList>
    </citation>
    <scope>IDENTIFICATION</scope>
</reference>
<dbReference type="RefSeq" id="XP_022083269.1">
    <property type="nucleotide sequence ID" value="XM_022227577.1"/>
</dbReference>
<dbReference type="KEGG" id="aplc:110975252"/>
<dbReference type="AlphaFoldDB" id="A0A8B7XQZ8"/>
<evidence type="ECO:0000313" key="2">
    <source>
        <dbReference type="Proteomes" id="UP000694845"/>
    </source>
</evidence>
<name>A0A8B7XQZ8_ACAPL</name>
<keyword evidence="1" id="KW-1133">Transmembrane helix</keyword>
<keyword evidence="1" id="KW-0472">Membrane</keyword>
<feature type="transmembrane region" description="Helical" evidence="1">
    <location>
        <begin position="12"/>
        <end position="29"/>
    </location>
</feature>
<proteinExistence type="predicted"/>
<dbReference type="OrthoDB" id="5804148at2759"/>
<dbReference type="PANTHER" id="PTHR38001">
    <property type="entry name" value="PROTEIN CEBPZOS"/>
    <property type="match status" value="1"/>
</dbReference>
<dbReference type="GeneID" id="110975252"/>
<keyword evidence="1" id="KW-0812">Transmembrane</keyword>
<protein>
    <submittedName>
        <fullName evidence="3">Protein CEBPZOS-like</fullName>
    </submittedName>
</protein>
<evidence type="ECO:0000256" key="1">
    <source>
        <dbReference type="SAM" id="Phobius"/>
    </source>
</evidence>